<dbReference type="EMBL" id="CP019239">
    <property type="protein sequence ID" value="APW43425.1"/>
    <property type="molecule type" value="Genomic_DNA"/>
</dbReference>
<dbReference type="STRING" id="1484693.RS694_13380"/>
<reference evidence="2 3" key="1">
    <citation type="submission" date="2017-01" db="EMBL/GenBank/DDBJ databases">
        <authorList>
            <person name="Mah S.A."/>
            <person name="Swanson W.J."/>
            <person name="Moy G.W."/>
            <person name="Vacquier V.D."/>
        </authorList>
    </citation>
    <scope>NUCLEOTIDE SEQUENCE [LARGE SCALE GENOMIC DNA]</scope>
    <source>
        <strain evidence="2 3">DSM 22694</strain>
    </source>
</reference>
<dbReference type="RefSeq" id="WP_051391992.1">
    <property type="nucleotide sequence ID" value="NZ_CP019239.1"/>
</dbReference>
<dbReference type="KEGG" id="rsb:RS694_13380"/>
<feature type="compositionally biased region" description="Basic and acidic residues" evidence="1">
    <location>
        <begin position="61"/>
        <end position="72"/>
    </location>
</feature>
<feature type="region of interest" description="Disordered" evidence="1">
    <location>
        <begin position="57"/>
        <end position="91"/>
    </location>
</feature>
<dbReference type="Proteomes" id="UP000186110">
    <property type="component" value="Chromosome"/>
</dbReference>
<evidence type="ECO:0000313" key="2">
    <source>
        <dbReference type="EMBL" id="APW43425.1"/>
    </source>
</evidence>
<sequence>MFKIYWTDENNQAHGEEAAEIVRALQITKDKRDAGYSFVTMASENTQHVGKQGVDTIVDGKTPDGQDYDWSKAGRAGKPRKNDRIITNKDH</sequence>
<proteinExistence type="predicted"/>
<keyword evidence="3" id="KW-1185">Reference proteome</keyword>
<dbReference type="AlphaFoldDB" id="A0A1P8KBS7"/>
<organism evidence="2 3">
    <name type="scientific">Rhodoferax saidenbachensis</name>
    <dbReference type="NCBI Taxonomy" id="1484693"/>
    <lineage>
        <taxon>Bacteria</taxon>
        <taxon>Pseudomonadati</taxon>
        <taxon>Pseudomonadota</taxon>
        <taxon>Betaproteobacteria</taxon>
        <taxon>Burkholderiales</taxon>
        <taxon>Comamonadaceae</taxon>
        <taxon>Rhodoferax</taxon>
    </lineage>
</organism>
<evidence type="ECO:0000313" key="3">
    <source>
        <dbReference type="Proteomes" id="UP000186110"/>
    </source>
</evidence>
<name>A0A1P8KBS7_9BURK</name>
<feature type="compositionally biased region" description="Basic and acidic residues" evidence="1">
    <location>
        <begin position="80"/>
        <end position="91"/>
    </location>
</feature>
<dbReference type="eggNOG" id="ENOG502ZKMG">
    <property type="taxonomic scope" value="Bacteria"/>
</dbReference>
<evidence type="ECO:0000256" key="1">
    <source>
        <dbReference type="SAM" id="MobiDB-lite"/>
    </source>
</evidence>
<gene>
    <name evidence="2" type="ORF">RS694_13380</name>
</gene>
<accession>A0A1P8KBS7</accession>
<protein>
    <submittedName>
        <fullName evidence="2">Uncharacterized protein</fullName>
    </submittedName>
</protein>